<protein>
    <submittedName>
        <fullName evidence="7">UbiA family prenyltransferase</fullName>
    </submittedName>
</protein>
<comment type="caution">
    <text evidence="7">The sequence shown here is derived from an EMBL/GenBank/DDBJ whole genome shotgun (WGS) entry which is preliminary data.</text>
</comment>
<keyword evidence="5 6" id="KW-0472">Membrane</keyword>
<evidence type="ECO:0000256" key="6">
    <source>
        <dbReference type="SAM" id="Phobius"/>
    </source>
</evidence>
<evidence type="ECO:0000256" key="1">
    <source>
        <dbReference type="ARBA" id="ARBA00004141"/>
    </source>
</evidence>
<name>A0ABS1F873_9PROT</name>
<evidence type="ECO:0000256" key="2">
    <source>
        <dbReference type="ARBA" id="ARBA00022475"/>
    </source>
</evidence>
<feature type="transmembrane region" description="Helical" evidence="6">
    <location>
        <begin position="141"/>
        <end position="160"/>
    </location>
</feature>
<feature type="transmembrane region" description="Helical" evidence="6">
    <location>
        <begin position="117"/>
        <end position="134"/>
    </location>
</feature>
<evidence type="ECO:0000256" key="3">
    <source>
        <dbReference type="ARBA" id="ARBA00022692"/>
    </source>
</evidence>
<keyword evidence="4 6" id="KW-1133">Transmembrane helix</keyword>
<feature type="transmembrane region" description="Helical" evidence="6">
    <location>
        <begin position="197"/>
        <end position="216"/>
    </location>
</feature>
<dbReference type="Pfam" id="PF01040">
    <property type="entry name" value="UbiA"/>
    <property type="match status" value="1"/>
</dbReference>
<feature type="transmembrane region" description="Helical" evidence="6">
    <location>
        <begin position="254"/>
        <end position="271"/>
    </location>
</feature>
<dbReference type="InterPro" id="IPR000537">
    <property type="entry name" value="UbiA_prenyltransferase"/>
</dbReference>
<keyword evidence="2" id="KW-1003">Cell membrane</keyword>
<dbReference type="InterPro" id="IPR044878">
    <property type="entry name" value="UbiA_sf"/>
</dbReference>
<dbReference type="CDD" id="cd13964">
    <property type="entry name" value="PT_UbiA_1"/>
    <property type="match status" value="1"/>
</dbReference>
<sequence length="299" mass="30161">MGASTAWLIRPRAALVLGRVSNLPTMVSDALAGLTLTGVGMSGGPLLGPLLETSVALALFYVGGMYLNDAFDAAVDARERPGRPIPSGDASRIAVFVAGFALLALGVALAARSGPAGAMNGAALGAAILLYDVVHKRTALAPAIMGACRFFAYSTAAAMAGAPAGLALVLGAGGLFAHVVGLTYAAKQEAYDRLERAWPLAVLALPLLGTLAATLWLRGGDLAGLVLWLVLLGAVAVALFRLFRRSPGDVPKAVGLLIAAIALYDAVLVAAAGATGWAVLLAALCFPATLALQRVVPGT</sequence>
<feature type="transmembrane region" description="Helical" evidence="6">
    <location>
        <begin position="222"/>
        <end position="242"/>
    </location>
</feature>
<evidence type="ECO:0000313" key="8">
    <source>
        <dbReference type="Proteomes" id="UP000652760"/>
    </source>
</evidence>
<evidence type="ECO:0000256" key="5">
    <source>
        <dbReference type="ARBA" id="ARBA00023136"/>
    </source>
</evidence>
<dbReference type="RefSeq" id="WP_200195581.1">
    <property type="nucleotide sequence ID" value="NZ_JAENHM010000058.1"/>
</dbReference>
<evidence type="ECO:0000313" key="7">
    <source>
        <dbReference type="EMBL" id="MBK1839605.1"/>
    </source>
</evidence>
<dbReference type="Gene3D" id="1.10.357.140">
    <property type="entry name" value="UbiA prenyltransferase"/>
    <property type="match status" value="1"/>
</dbReference>
<dbReference type="EMBL" id="JAENHM010000058">
    <property type="protein sequence ID" value="MBK1839605.1"/>
    <property type="molecule type" value="Genomic_DNA"/>
</dbReference>
<accession>A0ABS1F873</accession>
<proteinExistence type="predicted"/>
<evidence type="ECO:0000256" key="4">
    <source>
        <dbReference type="ARBA" id="ARBA00022989"/>
    </source>
</evidence>
<keyword evidence="3 6" id="KW-0812">Transmembrane</keyword>
<feature type="transmembrane region" description="Helical" evidence="6">
    <location>
        <begin position="93"/>
        <end position="111"/>
    </location>
</feature>
<feature type="transmembrane region" description="Helical" evidence="6">
    <location>
        <begin position="166"/>
        <end position="185"/>
    </location>
</feature>
<gene>
    <name evidence="7" type="ORF">JHL17_19525</name>
</gene>
<keyword evidence="8" id="KW-1185">Reference proteome</keyword>
<dbReference type="Proteomes" id="UP000652760">
    <property type="component" value="Unassembled WGS sequence"/>
</dbReference>
<reference evidence="8" key="1">
    <citation type="submission" date="2021-01" db="EMBL/GenBank/DDBJ databases">
        <title>Genome public.</title>
        <authorList>
            <person name="Liu C."/>
            <person name="Sun Q."/>
        </authorList>
    </citation>
    <scope>NUCLEOTIDE SEQUENCE [LARGE SCALE GENOMIC DNA]</scope>
    <source>
        <strain evidence="8">YIM B02556</strain>
    </source>
</reference>
<comment type="subcellular location">
    <subcellularLocation>
        <location evidence="1">Membrane</location>
        <topology evidence="1">Multi-pass membrane protein</topology>
    </subcellularLocation>
</comment>
<organism evidence="7 8">
    <name type="scientific">Azospirillum endophyticum</name>
    <dbReference type="NCBI Taxonomy" id="2800326"/>
    <lineage>
        <taxon>Bacteria</taxon>
        <taxon>Pseudomonadati</taxon>
        <taxon>Pseudomonadota</taxon>
        <taxon>Alphaproteobacteria</taxon>
        <taxon>Rhodospirillales</taxon>
        <taxon>Azospirillaceae</taxon>
        <taxon>Azospirillum</taxon>
    </lineage>
</organism>